<evidence type="ECO:0000256" key="4">
    <source>
        <dbReference type="PIRSR" id="PIRSR000097-1"/>
    </source>
</evidence>
<dbReference type="InterPro" id="IPR036812">
    <property type="entry name" value="NAD(P)_OxRdtase_dom_sf"/>
</dbReference>
<dbReference type="InterPro" id="IPR018170">
    <property type="entry name" value="Aldo/ket_reductase_CS"/>
</dbReference>
<dbReference type="Pfam" id="PF00248">
    <property type="entry name" value="Aldo_ket_red"/>
    <property type="match status" value="1"/>
</dbReference>
<dbReference type="CDD" id="cd19071">
    <property type="entry name" value="AKR_AKR1-5-like"/>
    <property type="match status" value="1"/>
</dbReference>
<evidence type="ECO:0000256" key="1">
    <source>
        <dbReference type="ARBA" id="ARBA00007905"/>
    </source>
</evidence>
<reference evidence="8" key="1">
    <citation type="submission" date="2023-03" db="EMBL/GenBank/DDBJ databases">
        <title>Near-Complete genome sequence of Lipomyces tetrasporous NRRL Y-64009, an oleaginous yeast capable of growing on lignocellulosic hydrolysates.</title>
        <authorList>
            <consortium name="Lawrence Berkeley National Laboratory"/>
            <person name="Jagtap S.S."/>
            <person name="Liu J.-J."/>
            <person name="Walukiewicz H.E."/>
            <person name="Pangilinan J."/>
            <person name="Lipzen A."/>
            <person name="Ahrendt S."/>
            <person name="Koriabine M."/>
            <person name="Cobaugh K."/>
            <person name="Salamov A."/>
            <person name="Yoshinaga Y."/>
            <person name="Ng V."/>
            <person name="Daum C."/>
            <person name="Grigoriev I.V."/>
            <person name="Slininger P.J."/>
            <person name="Dien B.S."/>
            <person name="Jin Y.-S."/>
            <person name="Rao C.V."/>
        </authorList>
    </citation>
    <scope>NUCLEOTIDE SEQUENCE</scope>
    <source>
        <strain evidence="8">NRRL Y-64009</strain>
    </source>
</reference>
<dbReference type="PIRSF" id="PIRSF000097">
    <property type="entry name" value="AKR"/>
    <property type="match status" value="1"/>
</dbReference>
<dbReference type="Gene3D" id="3.20.20.100">
    <property type="entry name" value="NADP-dependent oxidoreductase domain"/>
    <property type="match status" value="1"/>
</dbReference>
<sequence>MSVCVKKYLLNSGFYMPAVGLGTWQGQVGSTATTEMRDTIIYALQKGYRHIDTAAVYGVEEIVGDAIRMSGVPRSEIFLVTKLHSTHHAHVEEAFLESMKRLNCEYIDLYLMHWPQALTLDGKHTKTPTPPETWLSMEALKTKYPDLVRSLGVSNFSEKTLDELLKVATIVPATNQVEVHPMLPQHDLVKYMNEKGIVTTCYSPLGQYVPAILKNPHVLELAEKYNVTAAQVVLAWEVSRDLVVIPKSTNRERIMQNITYPELAPEDIAFLNDFYSPPGMHRRLAQINGGTPTGHDIVMGWTYEELGWEPFTVEE</sequence>
<dbReference type="AlphaFoldDB" id="A0AAD7QNS7"/>
<evidence type="ECO:0000256" key="5">
    <source>
        <dbReference type="PIRSR" id="PIRSR000097-2"/>
    </source>
</evidence>
<comment type="similarity">
    <text evidence="1">Belongs to the aldo/keto reductase family.</text>
</comment>
<keyword evidence="2" id="KW-0521">NADP</keyword>
<proteinExistence type="inferred from homology"/>
<keyword evidence="9" id="KW-1185">Reference proteome</keyword>
<evidence type="ECO:0000256" key="2">
    <source>
        <dbReference type="ARBA" id="ARBA00022857"/>
    </source>
</evidence>
<feature type="domain" description="NADP-dependent oxidoreductase" evidence="7">
    <location>
        <begin position="19"/>
        <end position="269"/>
    </location>
</feature>
<dbReference type="RefSeq" id="XP_056042118.1">
    <property type="nucleotide sequence ID" value="XM_056188177.1"/>
</dbReference>
<dbReference type="PROSITE" id="PS00798">
    <property type="entry name" value="ALDOKETO_REDUCTASE_1"/>
    <property type="match status" value="1"/>
</dbReference>
<feature type="active site" description="Proton donor" evidence="4">
    <location>
        <position position="57"/>
    </location>
</feature>
<name>A0AAD7QNS7_9ASCO</name>
<dbReference type="PRINTS" id="PR00069">
    <property type="entry name" value="ALDKETRDTASE"/>
</dbReference>
<dbReference type="SUPFAM" id="SSF51430">
    <property type="entry name" value="NAD(P)-linked oxidoreductase"/>
    <property type="match status" value="1"/>
</dbReference>
<dbReference type="FunFam" id="3.20.20.100:FF:000002">
    <property type="entry name" value="2,5-diketo-D-gluconic acid reductase A"/>
    <property type="match status" value="1"/>
</dbReference>
<dbReference type="InterPro" id="IPR020471">
    <property type="entry name" value="AKR"/>
</dbReference>
<feature type="binding site" evidence="5">
    <location>
        <position position="113"/>
    </location>
    <ligand>
        <name>substrate</name>
    </ligand>
</feature>
<evidence type="ECO:0000313" key="8">
    <source>
        <dbReference type="EMBL" id="KAJ8098668.1"/>
    </source>
</evidence>
<dbReference type="Proteomes" id="UP001217417">
    <property type="component" value="Unassembled WGS sequence"/>
</dbReference>
<accession>A0AAD7QNS7</accession>
<dbReference type="GeneID" id="80883343"/>
<evidence type="ECO:0000259" key="7">
    <source>
        <dbReference type="Pfam" id="PF00248"/>
    </source>
</evidence>
<evidence type="ECO:0000256" key="6">
    <source>
        <dbReference type="PIRSR" id="PIRSR000097-3"/>
    </source>
</evidence>
<keyword evidence="3" id="KW-0560">Oxidoreductase</keyword>
<dbReference type="PANTHER" id="PTHR43827">
    <property type="entry name" value="2,5-DIKETO-D-GLUCONIC ACID REDUCTASE"/>
    <property type="match status" value="1"/>
</dbReference>
<protein>
    <submittedName>
        <fullName evidence="8">NADP-dependent oxidoreductase domain-containing protein</fullName>
    </submittedName>
</protein>
<dbReference type="GO" id="GO:0016616">
    <property type="term" value="F:oxidoreductase activity, acting on the CH-OH group of donors, NAD or NADP as acceptor"/>
    <property type="evidence" value="ECO:0007669"/>
    <property type="project" value="UniProtKB-ARBA"/>
</dbReference>
<gene>
    <name evidence="8" type="ORF">POJ06DRAFT_257660</name>
</gene>
<comment type="caution">
    <text evidence="8">The sequence shown here is derived from an EMBL/GenBank/DDBJ whole genome shotgun (WGS) entry which is preliminary data.</text>
</comment>
<feature type="site" description="Lowers pKa of active site Tyr" evidence="6">
    <location>
        <position position="82"/>
    </location>
</feature>
<dbReference type="InterPro" id="IPR023210">
    <property type="entry name" value="NADP_OxRdtase_dom"/>
</dbReference>
<dbReference type="EMBL" id="JARPMG010000008">
    <property type="protein sequence ID" value="KAJ8098668.1"/>
    <property type="molecule type" value="Genomic_DNA"/>
</dbReference>
<evidence type="ECO:0000313" key="9">
    <source>
        <dbReference type="Proteomes" id="UP001217417"/>
    </source>
</evidence>
<evidence type="ECO:0000256" key="3">
    <source>
        <dbReference type="ARBA" id="ARBA00023002"/>
    </source>
</evidence>
<dbReference type="PANTHER" id="PTHR43827:SF3">
    <property type="entry name" value="NADP-DEPENDENT OXIDOREDUCTASE DOMAIN-CONTAINING PROTEIN"/>
    <property type="match status" value="1"/>
</dbReference>
<organism evidence="8 9">
    <name type="scientific">Lipomyces tetrasporus</name>
    <dbReference type="NCBI Taxonomy" id="54092"/>
    <lineage>
        <taxon>Eukaryota</taxon>
        <taxon>Fungi</taxon>
        <taxon>Dikarya</taxon>
        <taxon>Ascomycota</taxon>
        <taxon>Saccharomycotina</taxon>
        <taxon>Lipomycetes</taxon>
        <taxon>Lipomycetales</taxon>
        <taxon>Lipomycetaceae</taxon>
        <taxon>Lipomyces</taxon>
    </lineage>
</organism>